<keyword evidence="2" id="KW-1185">Reference proteome</keyword>
<gene>
    <name evidence="1" type="ORF">BpHYR1_034696</name>
</gene>
<evidence type="ECO:0000313" key="2">
    <source>
        <dbReference type="Proteomes" id="UP000276133"/>
    </source>
</evidence>
<name>A0A3M7SH64_BRAPC</name>
<comment type="caution">
    <text evidence="1">The sequence shown here is derived from an EMBL/GenBank/DDBJ whole genome shotgun (WGS) entry which is preliminary data.</text>
</comment>
<evidence type="ECO:0000313" key="1">
    <source>
        <dbReference type="EMBL" id="RNA35106.1"/>
    </source>
</evidence>
<protein>
    <submittedName>
        <fullName evidence="1">Uncharacterized protein</fullName>
    </submittedName>
</protein>
<dbReference type="Proteomes" id="UP000276133">
    <property type="component" value="Unassembled WGS sequence"/>
</dbReference>
<proteinExistence type="predicted"/>
<dbReference type="EMBL" id="REGN01001373">
    <property type="protein sequence ID" value="RNA35106.1"/>
    <property type="molecule type" value="Genomic_DNA"/>
</dbReference>
<accession>A0A3M7SH64</accession>
<reference evidence="1 2" key="1">
    <citation type="journal article" date="2018" name="Sci. Rep.">
        <title>Genomic signatures of local adaptation to the degree of environmental predictability in rotifers.</title>
        <authorList>
            <person name="Franch-Gras L."/>
            <person name="Hahn C."/>
            <person name="Garcia-Roger E.M."/>
            <person name="Carmona M.J."/>
            <person name="Serra M."/>
            <person name="Gomez A."/>
        </authorList>
    </citation>
    <scope>NUCLEOTIDE SEQUENCE [LARGE SCALE GENOMIC DNA]</scope>
    <source>
        <strain evidence="1">HYR1</strain>
    </source>
</reference>
<dbReference type="AlphaFoldDB" id="A0A3M7SH64"/>
<organism evidence="1 2">
    <name type="scientific">Brachionus plicatilis</name>
    <name type="common">Marine rotifer</name>
    <name type="synonym">Brachionus muelleri</name>
    <dbReference type="NCBI Taxonomy" id="10195"/>
    <lineage>
        <taxon>Eukaryota</taxon>
        <taxon>Metazoa</taxon>
        <taxon>Spiralia</taxon>
        <taxon>Gnathifera</taxon>
        <taxon>Rotifera</taxon>
        <taxon>Eurotatoria</taxon>
        <taxon>Monogononta</taxon>
        <taxon>Pseudotrocha</taxon>
        <taxon>Ploima</taxon>
        <taxon>Brachionidae</taxon>
        <taxon>Brachionus</taxon>
    </lineage>
</organism>
<sequence length="67" mass="7806">MTKKFYLRLSALCQYILGIIKSSFSKNKYVLKNVKLQLGTNLNKLENKEAISFNIKIKIRDNKILSK</sequence>